<keyword evidence="9" id="KW-0624">Polysaccharide degradation</keyword>
<dbReference type="GO" id="GO:0045493">
    <property type="term" value="P:xylan catabolic process"/>
    <property type="evidence" value="ECO:0007669"/>
    <property type="project" value="UniProtKB-KW"/>
</dbReference>
<dbReference type="PANTHER" id="PTHR31490">
    <property type="entry name" value="GLYCOSYL HYDROLASE"/>
    <property type="match status" value="1"/>
</dbReference>
<keyword evidence="8 11" id="KW-0326">Glycosidase</keyword>
<dbReference type="SUPFAM" id="SSF51445">
    <property type="entry name" value="(Trans)glycosidases"/>
    <property type="match status" value="1"/>
</dbReference>
<proteinExistence type="inferred from homology"/>
<evidence type="ECO:0000256" key="4">
    <source>
        <dbReference type="ARBA" id="ARBA00022651"/>
    </source>
</evidence>
<accession>M0C9M7</accession>
<comment type="catalytic activity">
    <reaction evidence="1">
        <text>Endohydrolysis of (1-&gt;4)-beta-D-xylosidic linkages in xylans.</text>
        <dbReference type="EC" id="3.2.1.8"/>
    </reaction>
</comment>
<protein>
    <recommendedName>
        <fullName evidence="3">endo-1,4-beta-xylanase</fullName>
        <ecNumber evidence="3">3.2.1.8</ecNumber>
    </recommendedName>
</protein>
<reference evidence="11 12" key="1">
    <citation type="journal article" date="2014" name="PLoS Genet.">
        <title>Phylogenetically driven sequencing of extremely halophilic archaea reveals strategies for static and dynamic osmo-response.</title>
        <authorList>
            <person name="Becker E.A."/>
            <person name="Seitzer P.M."/>
            <person name="Tritt A."/>
            <person name="Larsen D."/>
            <person name="Krusor M."/>
            <person name="Yao A.I."/>
            <person name="Wu D."/>
            <person name="Madern D."/>
            <person name="Eisen J.A."/>
            <person name="Darling A.E."/>
            <person name="Facciotti M.T."/>
        </authorList>
    </citation>
    <scope>NUCLEOTIDE SEQUENCE [LARGE SCALE GENOMIC DNA]</scope>
    <source>
        <strain evidence="11 12">2-9-1</strain>
    </source>
</reference>
<dbReference type="AlphaFoldDB" id="M0C9M7"/>
<name>M0C9M7_9EURY</name>
<dbReference type="Proteomes" id="UP000011626">
    <property type="component" value="Unassembled WGS sequence"/>
</dbReference>
<dbReference type="InterPro" id="IPR031158">
    <property type="entry name" value="GH10_AS"/>
</dbReference>
<dbReference type="OrthoDB" id="345967at2157"/>
<comment type="similarity">
    <text evidence="2">Belongs to the glycosyl hydrolase 10 (cellulase F) family.</text>
</comment>
<keyword evidence="12" id="KW-1185">Reference proteome</keyword>
<dbReference type="InterPro" id="IPR044846">
    <property type="entry name" value="GH10"/>
</dbReference>
<dbReference type="SMART" id="SM00633">
    <property type="entry name" value="Glyco_10"/>
    <property type="match status" value="1"/>
</dbReference>
<dbReference type="Pfam" id="PF00331">
    <property type="entry name" value="Glyco_hydro_10"/>
    <property type="match status" value="1"/>
</dbReference>
<comment type="caution">
    <text evidence="11">The sequence shown here is derived from an EMBL/GenBank/DDBJ whole genome shotgun (WGS) entry which is preliminary data.</text>
</comment>
<evidence type="ECO:0000256" key="9">
    <source>
        <dbReference type="ARBA" id="ARBA00023326"/>
    </source>
</evidence>
<evidence type="ECO:0000256" key="6">
    <source>
        <dbReference type="ARBA" id="ARBA00022801"/>
    </source>
</evidence>
<feature type="domain" description="GH10" evidence="10">
    <location>
        <begin position="1"/>
        <end position="320"/>
    </location>
</feature>
<dbReference type="PROSITE" id="PS51760">
    <property type="entry name" value="GH10_2"/>
    <property type="match status" value="1"/>
</dbReference>
<evidence type="ECO:0000313" key="12">
    <source>
        <dbReference type="Proteomes" id="UP000011626"/>
    </source>
</evidence>
<dbReference type="PRINTS" id="PR00134">
    <property type="entry name" value="GLHYDRLASE10"/>
</dbReference>
<gene>
    <name evidence="11" type="ORF">C475_21619</name>
</gene>
<keyword evidence="7" id="KW-0119">Carbohydrate metabolism</keyword>
<organism evidence="11 12">
    <name type="scientific">Halosimplex carlsbadense 2-9-1</name>
    <dbReference type="NCBI Taxonomy" id="797114"/>
    <lineage>
        <taxon>Archaea</taxon>
        <taxon>Methanobacteriati</taxon>
        <taxon>Methanobacteriota</taxon>
        <taxon>Stenosarchaea group</taxon>
        <taxon>Halobacteria</taxon>
        <taxon>Halobacteriales</taxon>
        <taxon>Haloarculaceae</taxon>
        <taxon>Halosimplex</taxon>
    </lineage>
</organism>
<dbReference type="RefSeq" id="WP_006885987.1">
    <property type="nucleotide sequence ID" value="NZ_AOIU01000048.1"/>
</dbReference>
<evidence type="ECO:0000256" key="5">
    <source>
        <dbReference type="ARBA" id="ARBA00022729"/>
    </source>
</evidence>
<keyword evidence="4 11" id="KW-0858">Xylan degradation</keyword>
<dbReference type="PATRIC" id="fig|797114.5.peg.4360"/>
<dbReference type="InterPro" id="IPR017853">
    <property type="entry name" value="GH"/>
</dbReference>
<evidence type="ECO:0000313" key="11">
    <source>
        <dbReference type="EMBL" id="ELZ19940.1"/>
    </source>
</evidence>
<dbReference type="PANTHER" id="PTHR31490:SF88">
    <property type="entry name" value="BETA-XYLANASE"/>
    <property type="match status" value="1"/>
</dbReference>
<evidence type="ECO:0000256" key="7">
    <source>
        <dbReference type="ARBA" id="ARBA00023277"/>
    </source>
</evidence>
<dbReference type="GO" id="GO:0031176">
    <property type="term" value="F:endo-1,4-beta-xylanase activity"/>
    <property type="evidence" value="ECO:0007669"/>
    <property type="project" value="UniProtKB-EC"/>
</dbReference>
<evidence type="ECO:0000256" key="2">
    <source>
        <dbReference type="ARBA" id="ARBA00007495"/>
    </source>
</evidence>
<keyword evidence="5" id="KW-0732">Signal</keyword>
<evidence type="ECO:0000256" key="8">
    <source>
        <dbReference type="ARBA" id="ARBA00023295"/>
    </source>
</evidence>
<dbReference type="eggNOG" id="arCOG07455">
    <property type="taxonomic scope" value="Archaea"/>
</dbReference>
<dbReference type="Gene3D" id="3.20.20.80">
    <property type="entry name" value="Glycosidases"/>
    <property type="match status" value="1"/>
</dbReference>
<dbReference type="EMBL" id="AOIU01000048">
    <property type="protein sequence ID" value="ELZ19940.1"/>
    <property type="molecule type" value="Genomic_DNA"/>
</dbReference>
<evidence type="ECO:0000256" key="3">
    <source>
        <dbReference type="ARBA" id="ARBA00012590"/>
    </source>
</evidence>
<dbReference type="InterPro" id="IPR001000">
    <property type="entry name" value="GH10_dom"/>
</dbReference>
<sequence>MSSEATLRERAEARGIEFGAALSAAPLREDSNYWNTARTEFTSVTTSSELKMGPLRPSPKTYDFSDADAIVDFGNEYDMAVRGHTLVWHTQKPDWFQEWDYSGDQVRDFLRDHVRTVAGRYGTRIDAWDVVNEAVHEDGSMRESVWYEGMGPEYVEKAFEWAAEVTDSDLFYNDYDIPTEPEKADAVYDLLADFRDRGVPVDGIGLQLHGIGSQADPADVADTVRRFRDLGLDVHVTELDVAYEVGSVPDDPLAAQAEYYRALVEACVDAGVDSITTWGVNDGNSWVRDFYKAEERFTIDPLLFDRKCDPKPAYHAVKAALFEA</sequence>
<dbReference type="PROSITE" id="PS00591">
    <property type="entry name" value="GH10_1"/>
    <property type="match status" value="1"/>
</dbReference>
<dbReference type="STRING" id="797114.C475_21619"/>
<evidence type="ECO:0000256" key="1">
    <source>
        <dbReference type="ARBA" id="ARBA00000681"/>
    </source>
</evidence>
<evidence type="ECO:0000259" key="10">
    <source>
        <dbReference type="PROSITE" id="PS51760"/>
    </source>
</evidence>
<dbReference type="EC" id="3.2.1.8" evidence="3"/>
<keyword evidence="6 11" id="KW-0378">Hydrolase</keyword>